<dbReference type="AlphaFoldDB" id="B0ZTJ5"/>
<protein>
    <recommendedName>
        <fullName evidence="1">Sugar 3,4-ketoisomerase QdtA cupin domain-containing protein</fullName>
    </recommendedName>
</protein>
<reference evidence="2" key="1">
    <citation type="submission" date="2008-01" db="EMBL/GenBank/DDBJ databases">
        <title>Characterization of lipooligosaccharide biosynthetic loci of Campylobacter jejuni reveals 11 new LOS classes and evidence of mosaic organizations.</title>
        <authorList>
            <person name="Parker C.T."/>
            <person name="Gilbert M."/>
            <person name="Yuki N."/>
            <person name="Endtz H.P."/>
            <person name="Mandrell R.E."/>
        </authorList>
    </citation>
    <scope>NUCLEOTIDE SEQUENCE</scope>
    <source>
        <strain evidence="2">RM1552</strain>
    </source>
</reference>
<dbReference type="InterPro" id="IPR014710">
    <property type="entry name" value="RmlC-like_jellyroll"/>
</dbReference>
<dbReference type="InterPro" id="IPR011051">
    <property type="entry name" value="RmlC_Cupin_sf"/>
</dbReference>
<dbReference type="SUPFAM" id="SSF51182">
    <property type="entry name" value="RmlC-like cupins"/>
    <property type="match status" value="1"/>
</dbReference>
<name>B0ZTJ5_CAMJU</name>
<evidence type="ECO:0000313" key="2">
    <source>
        <dbReference type="EMBL" id="ABZ79816.1"/>
    </source>
</evidence>
<dbReference type="CDD" id="cd20292">
    <property type="entry name" value="cupin_QdtA-like"/>
    <property type="match status" value="1"/>
</dbReference>
<accession>B0ZTJ5</accession>
<organism evidence="2">
    <name type="scientific">Campylobacter jejuni</name>
    <dbReference type="NCBI Taxonomy" id="197"/>
    <lineage>
        <taxon>Bacteria</taxon>
        <taxon>Pseudomonadati</taxon>
        <taxon>Campylobacterota</taxon>
        <taxon>Epsilonproteobacteria</taxon>
        <taxon>Campylobacterales</taxon>
        <taxon>Campylobacteraceae</taxon>
        <taxon>Campylobacter</taxon>
    </lineage>
</organism>
<dbReference type="EMBL" id="EU404105">
    <property type="protein sequence ID" value="ABZ79816.1"/>
    <property type="molecule type" value="Genomic_DNA"/>
</dbReference>
<proteinExistence type="predicted"/>
<dbReference type="Pfam" id="PF05523">
    <property type="entry name" value="FdtA"/>
    <property type="match status" value="1"/>
</dbReference>
<feature type="domain" description="Sugar 3,4-ketoisomerase QdtA cupin" evidence="1">
    <location>
        <begin position="1"/>
        <end position="130"/>
    </location>
</feature>
<dbReference type="RefSeq" id="WP_052776004.1">
    <property type="nucleotide sequence ID" value="NZ_CAXXBD010000001.1"/>
</dbReference>
<evidence type="ECO:0000259" key="1">
    <source>
        <dbReference type="Pfam" id="PF05523"/>
    </source>
</evidence>
<dbReference type="InterPro" id="IPR008894">
    <property type="entry name" value="QdtA_cupin_dom"/>
</dbReference>
<sequence length="149" mass="17715">MNYTILKFKTINSKNSILNVHQKDVNCPFEIKRIFYIYDFLDDSIRGDHANLNSEFIFIALNGSCEILIDDGKTKQKIILNNKTKGLYIDKMIWKQMYNFSKDCILLVLTNTYYDEKEYIYDYKYFCELKNNIVWRGGVCYKNHALKVA</sequence>
<dbReference type="Gene3D" id="2.60.120.10">
    <property type="entry name" value="Jelly Rolls"/>
    <property type="match status" value="1"/>
</dbReference>